<keyword evidence="3" id="KW-1185">Reference proteome</keyword>
<organism evidence="2 3">
    <name type="scientific">Mycolicibacterium brumae</name>
    <dbReference type="NCBI Taxonomy" id="85968"/>
    <lineage>
        <taxon>Bacteria</taxon>
        <taxon>Bacillati</taxon>
        <taxon>Actinomycetota</taxon>
        <taxon>Actinomycetes</taxon>
        <taxon>Mycobacteriales</taxon>
        <taxon>Mycobacteriaceae</taxon>
        <taxon>Mycolicibacterium</taxon>
    </lineage>
</organism>
<evidence type="ECO:0000313" key="3">
    <source>
        <dbReference type="Proteomes" id="UP000230551"/>
    </source>
</evidence>
<proteinExistence type="predicted"/>
<dbReference type="InterPro" id="IPR021215">
    <property type="entry name" value="DUF2752"/>
</dbReference>
<sequence>MVPPAEVSGRANLYGALGIGALTAGALTYTALADPHRPGFLFPGCPFLALTGWYCPFCGGLRMTHAVLHGDWSTAVHDNVFLLAALPLLALWAGWRLGTKKPLLTRGFVVTVLVALLAWTVVRNVPGFPLTPEFSAR</sequence>
<dbReference type="Pfam" id="PF10825">
    <property type="entry name" value="DUF2752"/>
    <property type="match status" value="1"/>
</dbReference>
<protein>
    <submittedName>
        <fullName evidence="2">DUF2752 domain-containing protein</fullName>
    </submittedName>
</protein>
<dbReference type="AlphaFoldDB" id="A0A2G5P7I1"/>
<feature type="transmembrane region" description="Helical" evidence="1">
    <location>
        <begin position="12"/>
        <end position="32"/>
    </location>
</feature>
<keyword evidence="1" id="KW-0472">Membrane</keyword>
<dbReference type="STRING" id="85968.GCA_900073015_00641"/>
<dbReference type="RefSeq" id="WP_090585892.1">
    <property type="nucleotide sequence ID" value="NZ_CP104302.1"/>
</dbReference>
<name>A0A2G5P7I1_9MYCO</name>
<reference evidence="2 3" key="1">
    <citation type="journal article" date="2017" name="Infect. Genet. Evol.">
        <title>The new phylogeny of the genus Mycobacterium: The old and the news.</title>
        <authorList>
            <person name="Tortoli E."/>
            <person name="Fedrizzi T."/>
            <person name="Meehan C.J."/>
            <person name="Trovato A."/>
            <person name="Grottola A."/>
            <person name="Giacobazzi E."/>
            <person name="Serpini G.F."/>
            <person name="Tagliazucchi S."/>
            <person name="Fabio A."/>
            <person name="Bettua C."/>
            <person name="Bertorelli R."/>
            <person name="Frascaro F."/>
            <person name="De Sanctis V."/>
            <person name="Pecorari M."/>
            <person name="Jousson O."/>
            <person name="Segata N."/>
            <person name="Cirillo D.M."/>
        </authorList>
    </citation>
    <scope>NUCLEOTIDE SEQUENCE [LARGE SCALE GENOMIC DNA]</scope>
    <source>
        <strain evidence="2 3">CIP1034565</strain>
    </source>
</reference>
<dbReference type="EMBL" id="PDCN02000019">
    <property type="protein sequence ID" value="PIB74217.1"/>
    <property type="molecule type" value="Genomic_DNA"/>
</dbReference>
<feature type="transmembrane region" description="Helical" evidence="1">
    <location>
        <begin position="104"/>
        <end position="122"/>
    </location>
</feature>
<dbReference type="Proteomes" id="UP000230551">
    <property type="component" value="Unassembled WGS sequence"/>
</dbReference>
<evidence type="ECO:0000256" key="1">
    <source>
        <dbReference type="SAM" id="Phobius"/>
    </source>
</evidence>
<gene>
    <name evidence="2" type="ORF">CQY22_014045</name>
</gene>
<accession>A0A2G5P7I1</accession>
<evidence type="ECO:0000313" key="2">
    <source>
        <dbReference type="EMBL" id="PIB74217.1"/>
    </source>
</evidence>
<comment type="caution">
    <text evidence="2">The sequence shown here is derived from an EMBL/GenBank/DDBJ whole genome shotgun (WGS) entry which is preliminary data.</text>
</comment>
<feature type="transmembrane region" description="Helical" evidence="1">
    <location>
        <begin position="80"/>
        <end position="97"/>
    </location>
</feature>
<keyword evidence="1" id="KW-0812">Transmembrane</keyword>
<keyword evidence="1" id="KW-1133">Transmembrane helix</keyword>
<dbReference type="OrthoDB" id="5966662at2"/>